<evidence type="ECO:0000313" key="1">
    <source>
        <dbReference type="EMBL" id="KAH7063312.1"/>
    </source>
</evidence>
<accession>A0ABQ8GS37</accession>
<reference evidence="1 2" key="1">
    <citation type="journal article" date="2021" name="Nat. Commun.">
        <title>Genetic determinants of endophytism in the Arabidopsis root mycobiome.</title>
        <authorList>
            <person name="Mesny F."/>
            <person name="Miyauchi S."/>
            <person name="Thiergart T."/>
            <person name="Pickel B."/>
            <person name="Atanasova L."/>
            <person name="Karlsson M."/>
            <person name="Huettel B."/>
            <person name="Barry K.W."/>
            <person name="Haridas S."/>
            <person name="Chen C."/>
            <person name="Bauer D."/>
            <person name="Andreopoulos W."/>
            <person name="Pangilinan J."/>
            <person name="LaButti K."/>
            <person name="Riley R."/>
            <person name="Lipzen A."/>
            <person name="Clum A."/>
            <person name="Drula E."/>
            <person name="Henrissat B."/>
            <person name="Kohler A."/>
            <person name="Grigoriev I.V."/>
            <person name="Martin F.M."/>
            <person name="Hacquard S."/>
        </authorList>
    </citation>
    <scope>NUCLEOTIDE SEQUENCE [LARGE SCALE GENOMIC DNA]</scope>
    <source>
        <strain evidence="1 2">MPI-SDFR-AT-0080</strain>
    </source>
</reference>
<proteinExistence type="predicted"/>
<comment type="caution">
    <text evidence="1">The sequence shown here is derived from an EMBL/GenBank/DDBJ whole genome shotgun (WGS) entry which is preliminary data.</text>
</comment>
<gene>
    <name evidence="1" type="ORF">B0J12DRAFT_165515</name>
</gene>
<dbReference type="Proteomes" id="UP000774617">
    <property type="component" value="Unassembled WGS sequence"/>
</dbReference>
<organism evidence="1 2">
    <name type="scientific">Macrophomina phaseolina</name>
    <dbReference type="NCBI Taxonomy" id="35725"/>
    <lineage>
        <taxon>Eukaryota</taxon>
        <taxon>Fungi</taxon>
        <taxon>Dikarya</taxon>
        <taxon>Ascomycota</taxon>
        <taxon>Pezizomycotina</taxon>
        <taxon>Dothideomycetes</taxon>
        <taxon>Dothideomycetes incertae sedis</taxon>
        <taxon>Botryosphaeriales</taxon>
        <taxon>Botryosphaeriaceae</taxon>
        <taxon>Macrophomina</taxon>
    </lineage>
</organism>
<sequence length="375" mass="42155">MRPRAHAASHPPALTMAAAAFAGTTDGRMVTQNACATEINDLINNRSHLGPPHCGDHRNHHNARAWHHWVAGNVISQFRNDTHCTPSNAPFRPPRRRAWCAGSVPGPQHRANIHRGGAGCSVCQLCAWKSKEKCRGPIRHDMIRNWHRSVLCEVCKRVEQYRYWQRLRQYGTAGHPHRHGISGAARRERARRVCTCPNDLQMETPHLHAGSDVWCFRCIRDKTKEKDRECDRRLGVLEYLDFHKSSRRRRQRRRRHQGPGEYNCRCGRTISFSSVGIAGNAPPGSTGQPVHGGAPHADDVYMCLACEKPIIRESGPAAMTLGNVTLTANTPRQQWLDAIMANCPLQNHGNSASIMTQIRDEIDHQLQQQSGPDIV</sequence>
<name>A0ABQ8GS37_9PEZI</name>
<protein>
    <submittedName>
        <fullName evidence="1">Uncharacterized protein</fullName>
    </submittedName>
</protein>
<evidence type="ECO:0000313" key="2">
    <source>
        <dbReference type="Proteomes" id="UP000774617"/>
    </source>
</evidence>
<dbReference type="EMBL" id="JAGTJR010000002">
    <property type="protein sequence ID" value="KAH7063312.1"/>
    <property type="molecule type" value="Genomic_DNA"/>
</dbReference>
<keyword evidence="2" id="KW-1185">Reference proteome</keyword>